<evidence type="ECO:0000313" key="3">
    <source>
        <dbReference type="Proteomes" id="UP001629113"/>
    </source>
</evidence>
<gene>
    <name evidence="2" type="ORF">PVAG01_06370</name>
</gene>
<evidence type="ECO:0000256" key="1">
    <source>
        <dbReference type="SAM" id="MobiDB-lite"/>
    </source>
</evidence>
<dbReference type="SUPFAM" id="SSF69065">
    <property type="entry name" value="RNase III domain-like"/>
    <property type="match status" value="1"/>
</dbReference>
<dbReference type="Gene3D" id="1.10.1520.10">
    <property type="entry name" value="Ribonuclease III domain"/>
    <property type="match status" value="1"/>
</dbReference>
<comment type="caution">
    <text evidence="2">The sequence shown here is derived from an EMBL/GenBank/DDBJ whole genome shotgun (WGS) entry which is preliminary data.</text>
</comment>
<dbReference type="EMBL" id="JBFCZG010000005">
    <property type="protein sequence ID" value="KAL3422214.1"/>
    <property type="molecule type" value="Genomic_DNA"/>
</dbReference>
<dbReference type="InterPro" id="IPR036389">
    <property type="entry name" value="RNase_III_sf"/>
</dbReference>
<evidence type="ECO:0000313" key="2">
    <source>
        <dbReference type="EMBL" id="KAL3422214.1"/>
    </source>
</evidence>
<feature type="region of interest" description="Disordered" evidence="1">
    <location>
        <begin position="13"/>
        <end position="57"/>
    </location>
</feature>
<feature type="compositionally biased region" description="Low complexity" evidence="1">
    <location>
        <begin position="28"/>
        <end position="37"/>
    </location>
</feature>
<protein>
    <submittedName>
        <fullName evidence="2">RNase</fullName>
    </submittedName>
</protein>
<reference evidence="2 3" key="1">
    <citation type="submission" date="2024-06" db="EMBL/GenBank/DDBJ databases">
        <title>Complete genome of Phlyctema vagabunda strain 19-DSS-EL-015.</title>
        <authorList>
            <person name="Fiorenzani C."/>
        </authorList>
    </citation>
    <scope>NUCLEOTIDE SEQUENCE [LARGE SCALE GENOMIC DNA]</scope>
    <source>
        <strain evidence="2 3">19-DSS-EL-015</strain>
    </source>
</reference>
<sequence>MAYSPDLNAHMNYAGPPMAQQRYGQNMASSSGSSAGSTFNSTTPPPAHQNQSHPVHQRRIPHLPRGVLKPADGQAQDWLYEVQQVLSYEFRTPELLEEALESPGSGITSVGEGERYRHFLDGNEDLAGVGGAVIKMVLMDSCYLSQISKGEAKKQIESLTSVRSLGKIGKQTRIEAFVRPMMPLRKKNLWTVVKDDVKREDTSVTIARALVAIIGAVFYDGGLVAVRKVMVDLGLEVRAAGV</sequence>
<name>A0ABR4PFY4_9HELO</name>
<organism evidence="2 3">
    <name type="scientific">Phlyctema vagabunda</name>
    <dbReference type="NCBI Taxonomy" id="108571"/>
    <lineage>
        <taxon>Eukaryota</taxon>
        <taxon>Fungi</taxon>
        <taxon>Dikarya</taxon>
        <taxon>Ascomycota</taxon>
        <taxon>Pezizomycotina</taxon>
        <taxon>Leotiomycetes</taxon>
        <taxon>Helotiales</taxon>
        <taxon>Dermateaceae</taxon>
        <taxon>Phlyctema</taxon>
    </lineage>
</organism>
<proteinExistence type="predicted"/>
<feature type="compositionally biased region" description="Polar residues" evidence="1">
    <location>
        <begin position="38"/>
        <end position="54"/>
    </location>
</feature>
<dbReference type="Proteomes" id="UP001629113">
    <property type="component" value="Unassembled WGS sequence"/>
</dbReference>
<keyword evidence="3" id="KW-1185">Reference proteome</keyword>
<accession>A0ABR4PFY4</accession>